<dbReference type="InterPro" id="IPR000600">
    <property type="entry name" value="ROK"/>
</dbReference>
<gene>
    <name evidence="2" type="ORF">SAMN06309945_0377</name>
</gene>
<dbReference type="InterPro" id="IPR043129">
    <property type="entry name" value="ATPase_NBD"/>
</dbReference>
<reference evidence="2 3" key="1">
    <citation type="submission" date="2017-02" db="EMBL/GenBank/DDBJ databases">
        <authorList>
            <person name="Peterson S.W."/>
        </authorList>
    </citation>
    <scope>NUCLEOTIDE SEQUENCE [LARGE SCALE GENOMIC DNA]</scope>
    <source>
        <strain evidence="2 3">VKM Ac-2059</strain>
    </source>
</reference>
<name>A0A1T5IFC1_9MICO</name>
<dbReference type="AlphaFoldDB" id="A0A1T5IFC1"/>
<dbReference type="Gene3D" id="3.30.420.40">
    <property type="match status" value="2"/>
</dbReference>
<proteinExistence type="inferred from homology"/>
<accession>A0A1T5IFC1</accession>
<keyword evidence="3" id="KW-1185">Reference proteome</keyword>
<dbReference type="RefSeq" id="WP_079726603.1">
    <property type="nucleotide sequence ID" value="NZ_FUZP01000001.1"/>
</dbReference>
<organism evidence="2 3">
    <name type="scientific">Okibacterium fritillariae</name>
    <dbReference type="NCBI Taxonomy" id="123320"/>
    <lineage>
        <taxon>Bacteria</taxon>
        <taxon>Bacillati</taxon>
        <taxon>Actinomycetota</taxon>
        <taxon>Actinomycetes</taxon>
        <taxon>Micrococcales</taxon>
        <taxon>Microbacteriaceae</taxon>
        <taxon>Okibacterium</taxon>
    </lineage>
</organism>
<evidence type="ECO:0000313" key="2">
    <source>
        <dbReference type="EMBL" id="SKC37839.1"/>
    </source>
</evidence>
<keyword evidence="2" id="KW-0418">Kinase</keyword>
<dbReference type="SUPFAM" id="SSF53067">
    <property type="entry name" value="Actin-like ATPase domain"/>
    <property type="match status" value="1"/>
</dbReference>
<evidence type="ECO:0000313" key="3">
    <source>
        <dbReference type="Proteomes" id="UP000190857"/>
    </source>
</evidence>
<dbReference type="GO" id="GO:0016301">
    <property type="term" value="F:kinase activity"/>
    <property type="evidence" value="ECO:0007669"/>
    <property type="project" value="UniProtKB-KW"/>
</dbReference>
<keyword evidence="2" id="KW-0808">Transferase</keyword>
<dbReference type="PANTHER" id="PTHR18964">
    <property type="entry name" value="ROK (REPRESSOR, ORF, KINASE) FAMILY"/>
    <property type="match status" value="1"/>
</dbReference>
<dbReference type="PANTHER" id="PTHR18964:SF169">
    <property type="entry name" value="N-ACETYLMANNOSAMINE KINASE"/>
    <property type="match status" value="1"/>
</dbReference>
<protein>
    <submittedName>
        <fullName evidence="2">Glucokinase</fullName>
    </submittedName>
</protein>
<dbReference type="Pfam" id="PF00480">
    <property type="entry name" value="ROK"/>
    <property type="match status" value="1"/>
</dbReference>
<dbReference type="Proteomes" id="UP000190857">
    <property type="component" value="Unassembled WGS sequence"/>
</dbReference>
<dbReference type="EMBL" id="FUZP01000001">
    <property type="protein sequence ID" value="SKC37839.1"/>
    <property type="molecule type" value="Genomic_DNA"/>
</dbReference>
<dbReference type="OrthoDB" id="8772678at2"/>
<comment type="similarity">
    <text evidence="1">Belongs to the ROK (NagC/XylR) family.</text>
</comment>
<sequence>MVGTHPSHHGSPLALAVDIGGTKVAAALVDDHGFLVPGSTARAATGGVGNAAGLTHNIVGVVADVLRTAPRGARIVGVGIGSAGPVDLARGAVSPKNLAALDRFPVVDVVAAAVRAEQGDDSGDVPVVLRLDGTCIALAERWRGANRGARHSMAIVVSTGVGGGIILDGAMVSGASGNAGHIGQLRLRPADAGGPSDSGTLEGIAAGPRTVAWAQSRRWLGQTGEQLAASYADGDPVARAAVRRSAEAVGLAISNVTTLLDLEAVAIGGGFANVAPDYVDLVRAAAEESALFPYASAVTIRPTGLAGDGPLIGAAALVHRASDLALRGTVEPEPA</sequence>
<evidence type="ECO:0000256" key="1">
    <source>
        <dbReference type="ARBA" id="ARBA00006479"/>
    </source>
</evidence>
<dbReference type="STRING" id="123320.SAMN06309945_0377"/>